<keyword evidence="2" id="KW-1185">Reference proteome</keyword>
<gene>
    <name evidence="1" type="ORF">GBAR_LOCUS12965</name>
</gene>
<evidence type="ECO:0000313" key="2">
    <source>
        <dbReference type="Proteomes" id="UP001174909"/>
    </source>
</evidence>
<dbReference type="EMBL" id="CASHTH010001929">
    <property type="protein sequence ID" value="CAI8022021.1"/>
    <property type="molecule type" value="Genomic_DNA"/>
</dbReference>
<organism evidence="1 2">
    <name type="scientific">Geodia barretti</name>
    <name type="common">Barrett's horny sponge</name>
    <dbReference type="NCBI Taxonomy" id="519541"/>
    <lineage>
        <taxon>Eukaryota</taxon>
        <taxon>Metazoa</taxon>
        <taxon>Porifera</taxon>
        <taxon>Demospongiae</taxon>
        <taxon>Heteroscleromorpha</taxon>
        <taxon>Tetractinellida</taxon>
        <taxon>Astrophorina</taxon>
        <taxon>Geodiidae</taxon>
        <taxon>Geodia</taxon>
    </lineage>
</organism>
<proteinExistence type="predicted"/>
<comment type="caution">
    <text evidence="1">The sequence shown here is derived from an EMBL/GenBank/DDBJ whole genome shotgun (WGS) entry which is preliminary data.</text>
</comment>
<evidence type="ECO:0000313" key="1">
    <source>
        <dbReference type="EMBL" id="CAI8022021.1"/>
    </source>
</evidence>
<name>A0AA35S4H4_GEOBA</name>
<dbReference type="Proteomes" id="UP001174909">
    <property type="component" value="Unassembled WGS sequence"/>
</dbReference>
<accession>A0AA35S4H4</accession>
<dbReference type="AlphaFoldDB" id="A0AA35S4H4"/>
<sequence length="62" mass="6664">MPLKATLLHIGEKDQANTRIIQQMRNIGFPTLLGDATATDHIPIPGTDLLVRILDAVSASCP</sequence>
<protein>
    <submittedName>
        <fullName evidence="1">Uncharacterized protein</fullName>
    </submittedName>
</protein>
<reference evidence="1" key="1">
    <citation type="submission" date="2023-03" db="EMBL/GenBank/DDBJ databases">
        <authorList>
            <person name="Steffen K."/>
            <person name="Cardenas P."/>
        </authorList>
    </citation>
    <scope>NUCLEOTIDE SEQUENCE</scope>
</reference>